<reference evidence="1" key="1">
    <citation type="submission" date="2019-08" db="EMBL/GenBank/DDBJ databases">
        <authorList>
            <person name="Kucharzyk K."/>
            <person name="Murdoch R.W."/>
            <person name="Higgins S."/>
            <person name="Loffler F."/>
        </authorList>
    </citation>
    <scope>NUCLEOTIDE SEQUENCE</scope>
</reference>
<comment type="caution">
    <text evidence="1">The sequence shown here is derived from an EMBL/GenBank/DDBJ whole genome shotgun (WGS) entry which is preliminary data.</text>
</comment>
<organism evidence="1">
    <name type="scientific">bioreactor metagenome</name>
    <dbReference type="NCBI Taxonomy" id="1076179"/>
    <lineage>
        <taxon>unclassified sequences</taxon>
        <taxon>metagenomes</taxon>
        <taxon>ecological metagenomes</taxon>
    </lineage>
</organism>
<gene>
    <name evidence="1" type="ORF">SDC9_145657</name>
</gene>
<protein>
    <submittedName>
        <fullName evidence="1">Uncharacterized protein</fullName>
    </submittedName>
</protein>
<name>A0A645EAY1_9ZZZZ</name>
<accession>A0A645EAY1</accession>
<evidence type="ECO:0000313" key="1">
    <source>
        <dbReference type="EMBL" id="MPM98469.1"/>
    </source>
</evidence>
<dbReference type="EMBL" id="VSSQ01044631">
    <property type="protein sequence ID" value="MPM98469.1"/>
    <property type="molecule type" value="Genomic_DNA"/>
</dbReference>
<dbReference type="AlphaFoldDB" id="A0A645EAY1"/>
<sequence>MLDHPDHRGVLVEVADVGTSVAALAQQTDEQAQLVEGRVGRPFDVVQHAMELVRVVGPGSAGDLQ</sequence>
<proteinExistence type="predicted"/>